<accession>A0A3G8M127</accession>
<sequence>MQVRQYQQGQPCWIELATHDWAAGKAFYQALFGWGADDMPMPEGHFTMLQIDGDDIAAMYPMPAEMEALPTHWTIYFAVDDVAISAELVKQGGGQVLAGPHSVGDAGRMALCSDPEGCRFALWQGQDHIGIKRAHEVNTLCWVELACRNTAVAKQFYSQVLGYQTQRIDMVEFEYTQWYVGEQAIGGMMEMTADWGNTPAHWMNYFAVEDCDASVSKAQSLGAIVCVPATDIPDVGRFSVLNDPQGGVFSVISLIDPAA</sequence>
<gene>
    <name evidence="2" type="ORF">EGC82_21160</name>
</gene>
<keyword evidence="3" id="KW-1185">Reference proteome</keyword>
<organism evidence="2 3">
    <name type="scientific">Shewanella livingstonensis</name>
    <dbReference type="NCBI Taxonomy" id="150120"/>
    <lineage>
        <taxon>Bacteria</taxon>
        <taxon>Pseudomonadati</taxon>
        <taxon>Pseudomonadota</taxon>
        <taxon>Gammaproteobacteria</taxon>
        <taxon>Alteromonadales</taxon>
        <taxon>Shewanellaceae</taxon>
        <taxon>Shewanella</taxon>
    </lineage>
</organism>
<dbReference type="CDD" id="cd07247">
    <property type="entry name" value="SgaA_N_like"/>
    <property type="match status" value="2"/>
</dbReference>
<dbReference type="InterPro" id="IPR004360">
    <property type="entry name" value="Glyas_Fos-R_dOase_dom"/>
</dbReference>
<dbReference type="AlphaFoldDB" id="A0A3G8M127"/>
<dbReference type="InterPro" id="IPR037523">
    <property type="entry name" value="VOC_core"/>
</dbReference>
<feature type="domain" description="VOC" evidence="1">
    <location>
        <begin position="10"/>
        <end position="125"/>
    </location>
</feature>
<dbReference type="SUPFAM" id="SSF54593">
    <property type="entry name" value="Glyoxalase/Bleomycin resistance protein/Dihydroxybiphenyl dioxygenase"/>
    <property type="match status" value="2"/>
</dbReference>
<dbReference type="PANTHER" id="PTHR33993:SF14">
    <property type="entry name" value="GB|AAF24581.1"/>
    <property type="match status" value="1"/>
</dbReference>
<dbReference type="PROSITE" id="PS51819">
    <property type="entry name" value="VOC"/>
    <property type="match status" value="2"/>
</dbReference>
<reference evidence="3" key="1">
    <citation type="submission" date="2018-11" db="EMBL/GenBank/DDBJ databases">
        <title>Shewanella sp. M2.</title>
        <authorList>
            <person name="Hwang Y.J."/>
            <person name="Hwang C.Y."/>
        </authorList>
    </citation>
    <scope>NUCLEOTIDE SEQUENCE [LARGE SCALE GENOMIC DNA]</scope>
    <source>
        <strain evidence="3">LMG 19866</strain>
    </source>
</reference>
<dbReference type="Proteomes" id="UP000278035">
    <property type="component" value="Chromosome"/>
</dbReference>
<dbReference type="InterPro" id="IPR041581">
    <property type="entry name" value="Glyoxalase_6"/>
</dbReference>
<dbReference type="OrthoDB" id="9793039at2"/>
<dbReference type="KEGG" id="slj:EGC82_21160"/>
<evidence type="ECO:0000259" key="1">
    <source>
        <dbReference type="PROSITE" id="PS51819"/>
    </source>
</evidence>
<dbReference type="InterPro" id="IPR052164">
    <property type="entry name" value="Anthracycline_SecMetBiosynth"/>
</dbReference>
<dbReference type="Pfam" id="PF18029">
    <property type="entry name" value="Glyoxalase_6"/>
    <property type="match status" value="1"/>
</dbReference>
<dbReference type="EMBL" id="CP034015">
    <property type="protein sequence ID" value="AZG75045.1"/>
    <property type="molecule type" value="Genomic_DNA"/>
</dbReference>
<name>A0A3G8M127_9GAMM</name>
<protein>
    <submittedName>
        <fullName evidence="2">VOC family protein</fullName>
    </submittedName>
</protein>
<evidence type="ECO:0000313" key="2">
    <source>
        <dbReference type="EMBL" id="AZG75045.1"/>
    </source>
</evidence>
<dbReference type="InterPro" id="IPR029068">
    <property type="entry name" value="Glyas_Bleomycin-R_OHBP_Dase"/>
</dbReference>
<dbReference type="PANTHER" id="PTHR33993">
    <property type="entry name" value="GLYOXALASE-RELATED"/>
    <property type="match status" value="1"/>
</dbReference>
<evidence type="ECO:0000313" key="3">
    <source>
        <dbReference type="Proteomes" id="UP000278035"/>
    </source>
</evidence>
<dbReference type="Gene3D" id="3.10.180.10">
    <property type="entry name" value="2,3-Dihydroxybiphenyl 1,2-Dioxygenase, domain 1"/>
    <property type="match status" value="2"/>
</dbReference>
<proteinExistence type="predicted"/>
<dbReference type="RefSeq" id="WP_124732510.1">
    <property type="nucleotide sequence ID" value="NZ_CBCSKC010000002.1"/>
</dbReference>
<feature type="domain" description="VOC" evidence="1">
    <location>
        <begin position="139"/>
        <end position="254"/>
    </location>
</feature>
<dbReference type="Pfam" id="PF00903">
    <property type="entry name" value="Glyoxalase"/>
    <property type="match status" value="1"/>
</dbReference>